<name>A0A8T0LB12_PHAAN</name>
<dbReference type="Pfam" id="PF17942">
    <property type="entry name" value="Morc6_S5"/>
    <property type="match status" value="1"/>
</dbReference>
<feature type="domain" description="Morc S5" evidence="5">
    <location>
        <begin position="232"/>
        <end position="352"/>
    </location>
</feature>
<evidence type="ECO:0000256" key="3">
    <source>
        <dbReference type="SAM" id="Coils"/>
    </source>
</evidence>
<keyword evidence="1" id="KW-0227">DNA damage</keyword>
<feature type="compositionally biased region" description="Basic and acidic residues" evidence="4">
    <location>
        <begin position="1"/>
        <end position="11"/>
    </location>
</feature>
<feature type="region of interest" description="Disordered" evidence="4">
    <location>
        <begin position="348"/>
        <end position="369"/>
    </location>
</feature>
<gene>
    <name evidence="6" type="ORF">HKW66_Vig0035840</name>
</gene>
<protein>
    <submittedName>
        <fullName evidence="6">Protein MICRORCHIDIA 2</fullName>
    </submittedName>
</protein>
<evidence type="ECO:0000256" key="1">
    <source>
        <dbReference type="ARBA" id="ARBA00022763"/>
    </source>
</evidence>
<keyword evidence="3" id="KW-0175">Coiled coil</keyword>
<dbReference type="EMBL" id="JABFOF010000001">
    <property type="protein sequence ID" value="KAG2408762.1"/>
    <property type="molecule type" value="Genomic_DNA"/>
</dbReference>
<dbReference type="GO" id="GO:0006281">
    <property type="term" value="P:DNA repair"/>
    <property type="evidence" value="ECO:0007669"/>
    <property type="project" value="UniProtKB-KW"/>
</dbReference>
<proteinExistence type="predicted"/>
<evidence type="ECO:0000313" key="6">
    <source>
        <dbReference type="EMBL" id="KAG2408762.1"/>
    </source>
</evidence>
<dbReference type="GO" id="GO:0016887">
    <property type="term" value="F:ATP hydrolysis activity"/>
    <property type="evidence" value="ECO:0007669"/>
    <property type="project" value="InterPro"/>
</dbReference>
<evidence type="ECO:0000256" key="2">
    <source>
        <dbReference type="ARBA" id="ARBA00023204"/>
    </source>
</evidence>
<organism evidence="6 7">
    <name type="scientific">Phaseolus angularis</name>
    <name type="common">Azuki bean</name>
    <name type="synonym">Vigna angularis</name>
    <dbReference type="NCBI Taxonomy" id="3914"/>
    <lineage>
        <taxon>Eukaryota</taxon>
        <taxon>Viridiplantae</taxon>
        <taxon>Streptophyta</taxon>
        <taxon>Embryophyta</taxon>
        <taxon>Tracheophyta</taxon>
        <taxon>Spermatophyta</taxon>
        <taxon>Magnoliopsida</taxon>
        <taxon>eudicotyledons</taxon>
        <taxon>Gunneridae</taxon>
        <taxon>Pentapetalae</taxon>
        <taxon>rosids</taxon>
        <taxon>fabids</taxon>
        <taxon>Fabales</taxon>
        <taxon>Fabaceae</taxon>
        <taxon>Papilionoideae</taxon>
        <taxon>50 kb inversion clade</taxon>
        <taxon>NPAAA clade</taxon>
        <taxon>indigoferoid/millettioid clade</taxon>
        <taxon>Phaseoleae</taxon>
        <taxon>Vigna</taxon>
    </lineage>
</organism>
<evidence type="ECO:0000259" key="5">
    <source>
        <dbReference type="Pfam" id="PF17942"/>
    </source>
</evidence>
<feature type="region of interest" description="Disordered" evidence="4">
    <location>
        <begin position="1"/>
        <end position="23"/>
    </location>
</feature>
<dbReference type="InterPro" id="IPR041006">
    <property type="entry name" value="Morc_S5"/>
</dbReference>
<dbReference type="Proteomes" id="UP000743370">
    <property type="component" value="Unassembled WGS sequence"/>
</dbReference>
<evidence type="ECO:0000256" key="4">
    <source>
        <dbReference type="SAM" id="MobiDB-lite"/>
    </source>
</evidence>
<keyword evidence="2" id="KW-0234">DNA repair</keyword>
<sequence length="457" mass="51520">MSLVPKTEKNDAPVVDNDSDGDGGVTVASVIKDKLSQMIPSSQVELVQQETPVSSSTLSVSDGRFRSFWKAGDYAVGPSSKPAPFQGHLEHARVHPKFLHSNATSHKWAFGAIAELVDNAVDEIDFDTSGHWPEPIVYSSQDEWTANLKTILDWSPFTSKEELMLQFDDIGSHGTKVLIYNLWLNDEGIYELSFDDDMEDIMLRDEASHGAEKKLNKKTVQLQSHISYRIRYSLRAYVSVLYLRKFSNFKIILRGKPVDQYNIADNLIHSKVIPYRPVLAIASNEAAAETKTTIGFIKEALSIKVNGFNVYHKNRLIKPFWKVVSDGSSKGSCVVDFRSQNVVKEAQIRKSAEHSTNPQNELPSDKHLTGVVPEHRNTQSLNQTIVDLDVTGVQDLSHEQLNFTKALLCRCEEYRLKETQLKKMVVDLEEEYKEIQKKCAVLASLLETKRKAKRVKG</sequence>
<comment type="caution">
    <text evidence="6">The sequence shown here is derived from an EMBL/GenBank/DDBJ whole genome shotgun (WGS) entry which is preliminary data.</text>
</comment>
<dbReference type="PANTHER" id="PTHR23336">
    <property type="entry name" value="ZINC FINGER CW-TYPE COILED-COIL DOMAIN PROTEIN 3"/>
    <property type="match status" value="1"/>
</dbReference>
<dbReference type="AlphaFoldDB" id="A0A8T0LB12"/>
<dbReference type="InterPro" id="IPR045261">
    <property type="entry name" value="MORC_ATPase"/>
</dbReference>
<evidence type="ECO:0000313" key="7">
    <source>
        <dbReference type="Proteomes" id="UP000743370"/>
    </source>
</evidence>
<dbReference type="PANTHER" id="PTHR23336:SF50">
    <property type="entry name" value="PROTEIN MICRORCHIDIA 1-RELATED"/>
    <property type="match status" value="1"/>
</dbReference>
<accession>A0A8T0LB12</accession>
<reference evidence="6 7" key="1">
    <citation type="submission" date="2020-05" db="EMBL/GenBank/DDBJ databases">
        <title>Vigna angularis (adzuki bean) Var. LongXiaoDou No. 4 denovo assembly.</title>
        <authorList>
            <person name="Xiang H."/>
        </authorList>
    </citation>
    <scope>NUCLEOTIDE SEQUENCE [LARGE SCALE GENOMIC DNA]</scope>
    <source>
        <tissue evidence="6">Leaf</tissue>
    </source>
</reference>
<dbReference type="GO" id="GO:0005634">
    <property type="term" value="C:nucleus"/>
    <property type="evidence" value="ECO:0007669"/>
    <property type="project" value="TreeGrafter"/>
</dbReference>
<feature type="coiled-coil region" evidence="3">
    <location>
        <begin position="411"/>
        <end position="445"/>
    </location>
</feature>